<protein>
    <submittedName>
        <fullName evidence="3">Uncharacterized protein</fullName>
    </submittedName>
</protein>
<feature type="region of interest" description="Disordered" evidence="2">
    <location>
        <begin position="130"/>
        <end position="154"/>
    </location>
</feature>
<dbReference type="Proteomes" id="UP000297814">
    <property type="component" value="Unassembled WGS sequence"/>
</dbReference>
<evidence type="ECO:0000313" key="4">
    <source>
        <dbReference type="Proteomes" id="UP000297814"/>
    </source>
</evidence>
<proteinExistence type="predicted"/>
<dbReference type="InterPro" id="IPR047122">
    <property type="entry name" value="Trans-enoyl_RdTase-like"/>
</dbReference>
<feature type="compositionally biased region" description="Basic and acidic residues" evidence="2">
    <location>
        <begin position="130"/>
        <end position="146"/>
    </location>
</feature>
<reference evidence="3 4" key="1">
    <citation type="submission" date="2017-12" db="EMBL/GenBank/DDBJ databases">
        <title>Comparative genomics of Botrytis spp.</title>
        <authorList>
            <person name="Valero-Jimenez C.A."/>
            <person name="Tapia P."/>
            <person name="Veloso J."/>
            <person name="Silva-Moreno E."/>
            <person name="Staats M."/>
            <person name="Valdes J.H."/>
            <person name="Van Kan J.A.L."/>
        </authorList>
    </citation>
    <scope>NUCLEOTIDE SEQUENCE [LARGE SCALE GENOMIC DNA]</scope>
    <source>
        <strain evidence="3 4">Bh0001</strain>
    </source>
</reference>
<gene>
    <name evidence="3" type="ORF">BHYA_0201g00080</name>
</gene>
<sequence>MYDCKCSESTFAICAEAFPGKGISTGELKFIGVLPIETFSRKNEENMNAKAFLAYTAFGKAFSKFDLDIPSYPEHYEFVVRFWKISAKLLEEGKIKNQPAIVRPGGSKGVIDGNCGEISLWINETPSDKEFEKMNNEEEQEIKGPDLYKSQWMK</sequence>
<keyword evidence="1" id="KW-0560">Oxidoreductase</keyword>
<accession>A0A4Z1GC23</accession>
<dbReference type="GO" id="GO:0016651">
    <property type="term" value="F:oxidoreductase activity, acting on NAD(P)H"/>
    <property type="evidence" value="ECO:0007669"/>
    <property type="project" value="InterPro"/>
</dbReference>
<dbReference type="EMBL" id="PQXK01000201">
    <property type="protein sequence ID" value="TGO34345.1"/>
    <property type="molecule type" value="Genomic_DNA"/>
</dbReference>
<evidence type="ECO:0000256" key="2">
    <source>
        <dbReference type="SAM" id="MobiDB-lite"/>
    </source>
</evidence>
<evidence type="ECO:0000256" key="1">
    <source>
        <dbReference type="ARBA" id="ARBA00023002"/>
    </source>
</evidence>
<name>A0A4Z1GC23_9HELO</name>
<dbReference type="AlphaFoldDB" id="A0A4Z1GC23"/>
<dbReference type="Gene3D" id="3.40.50.720">
    <property type="entry name" value="NAD(P)-binding Rossmann-like Domain"/>
    <property type="match status" value="1"/>
</dbReference>
<dbReference type="Gene3D" id="3.90.180.10">
    <property type="entry name" value="Medium-chain alcohol dehydrogenases, catalytic domain"/>
    <property type="match status" value="1"/>
</dbReference>
<keyword evidence="4" id="KW-1185">Reference proteome</keyword>
<organism evidence="3 4">
    <name type="scientific">Botrytis hyacinthi</name>
    <dbReference type="NCBI Taxonomy" id="278943"/>
    <lineage>
        <taxon>Eukaryota</taxon>
        <taxon>Fungi</taxon>
        <taxon>Dikarya</taxon>
        <taxon>Ascomycota</taxon>
        <taxon>Pezizomycotina</taxon>
        <taxon>Leotiomycetes</taxon>
        <taxon>Helotiales</taxon>
        <taxon>Sclerotiniaceae</taxon>
        <taxon>Botrytis</taxon>
    </lineage>
</organism>
<evidence type="ECO:0000313" key="3">
    <source>
        <dbReference type="EMBL" id="TGO34345.1"/>
    </source>
</evidence>
<dbReference type="PANTHER" id="PTHR45348:SF2">
    <property type="entry name" value="ZINC-TYPE ALCOHOL DEHYDROGENASE-LIKE PROTEIN C2E1P3.01"/>
    <property type="match status" value="1"/>
</dbReference>
<comment type="caution">
    <text evidence="3">The sequence shown here is derived from an EMBL/GenBank/DDBJ whole genome shotgun (WGS) entry which is preliminary data.</text>
</comment>
<dbReference type="PANTHER" id="PTHR45348">
    <property type="entry name" value="HYPOTHETICAL OXIDOREDUCTASE (EUROFUNG)"/>
    <property type="match status" value="1"/>
</dbReference>